<protein>
    <recommendedName>
        <fullName evidence="3">Glutamate dehydrogenase</fullName>
    </recommendedName>
</protein>
<dbReference type="InterPro" id="IPR006095">
    <property type="entry name" value="Glu/Leu/Phe/Val/Trp_DH"/>
</dbReference>
<feature type="binding site" evidence="5">
    <location>
        <position position="197"/>
    </location>
    <ligand>
        <name>NAD(+)</name>
        <dbReference type="ChEBI" id="CHEBI:57540"/>
    </ligand>
</feature>
<dbReference type="PANTHER" id="PTHR11606">
    <property type="entry name" value="GLUTAMATE DEHYDROGENASE"/>
    <property type="match status" value="1"/>
</dbReference>
<dbReference type="Pfam" id="PF00208">
    <property type="entry name" value="ELFV_dehydrog"/>
    <property type="match status" value="1"/>
</dbReference>
<evidence type="ECO:0000313" key="10">
    <source>
        <dbReference type="Proteomes" id="UP000236893"/>
    </source>
</evidence>
<dbReference type="RefSeq" id="WP_103788798.1">
    <property type="nucleotide sequence ID" value="NZ_PQVF01000005.1"/>
</dbReference>
<evidence type="ECO:0000256" key="5">
    <source>
        <dbReference type="PIRSR" id="PIRSR000185-2"/>
    </source>
</evidence>
<evidence type="ECO:0000256" key="3">
    <source>
        <dbReference type="PIRNR" id="PIRNR000185"/>
    </source>
</evidence>
<dbReference type="Gene3D" id="3.40.50.10860">
    <property type="entry name" value="Leucine Dehydrogenase, chain A, domain 1"/>
    <property type="match status" value="1"/>
</dbReference>
<dbReference type="InterPro" id="IPR006096">
    <property type="entry name" value="Glu/Leu/Phe/Val/Trp_DH_C"/>
</dbReference>
<dbReference type="PANTHER" id="PTHR11606:SF13">
    <property type="entry name" value="GLUTAMATE DEHYDROGENASE 1, MITOCHONDRIAL"/>
    <property type="match status" value="1"/>
</dbReference>
<comment type="similarity">
    <text evidence="1 3 7">Belongs to the Glu/Leu/Phe/Val dehydrogenases family.</text>
</comment>
<evidence type="ECO:0000259" key="8">
    <source>
        <dbReference type="SMART" id="SM00839"/>
    </source>
</evidence>
<dbReference type="GO" id="GO:0004352">
    <property type="term" value="F:glutamate dehydrogenase (NAD+) activity"/>
    <property type="evidence" value="ECO:0007669"/>
    <property type="project" value="TreeGrafter"/>
</dbReference>
<keyword evidence="2 3" id="KW-0560">Oxidoreductase</keyword>
<dbReference type="FunFam" id="3.40.50.10860:FF:000003">
    <property type="entry name" value="Glutamate dehydrogenase"/>
    <property type="match status" value="1"/>
</dbReference>
<feature type="binding site" evidence="5">
    <location>
        <position position="228"/>
    </location>
    <ligand>
        <name>NAD(+)</name>
        <dbReference type="ChEBI" id="CHEBI:57540"/>
    </ligand>
</feature>
<keyword evidence="5" id="KW-0547">Nucleotide-binding</keyword>
<dbReference type="PROSITE" id="PS00074">
    <property type="entry name" value="GLFV_DEHYDROGENASE"/>
    <property type="match status" value="1"/>
</dbReference>
<keyword evidence="10" id="KW-1185">Reference proteome</keyword>
<evidence type="ECO:0000256" key="7">
    <source>
        <dbReference type="RuleBase" id="RU004417"/>
    </source>
</evidence>
<dbReference type="InterPro" id="IPR046346">
    <property type="entry name" value="Aminoacid_DH-like_N_sf"/>
</dbReference>
<dbReference type="SMART" id="SM00839">
    <property type="entry name" value="ELFV_dehydrog"/>
    <property type="match status" value="1"/>
</dbReference>
<dbReference type="SUPFAM" id="SSF51735">
    <property type="entry name" value="NAD(P)-binding Rossmann-fold domains"/>
    <property type="match status" value="1"/>
</dbReference>
<dbReference type="Gene3D" id="3.40.50.720">
    <property type="entry name" value="NAD(P)-binding Rossmann-like Domain"/>
    <property type="match status" value="1"/>
</dbReference>
<feature type="binding site" evidence="5">
    <location>
        <position position="357"/>
    </location>
    <ligand>
        <name>substrate</name>
    </ligand>
</feature>
<dbReference type="InterPro" id="IPR033524">
    <property type="entry name" value="Glu/Leu/Phe/Val_DH_AS"/>
</dbReference>
<dbReference type="GO" id="GO:0000166">
    <property type="term" value="F:nucleotide binding"/>
    <property type="evidence" value="ECO:0007669"/>
    <property type="project" value="UniProtKB-KW"/>
</dbReference>
<accession>A0A2S5A3N7</accession>
<keyword evidence="5" id="KW-0520">NAD</keyword>
<comment type="caution">
    <text evidence="9">The sequence shown here is derived from an EMBL/GenBank/DDBJ whole genome shotgun (WGS) entry which is preliminary data.</text>
</comment>
<evidence type="ECO:0000256" key="2">
    <source>
        <dbReference type="ARBA" id="ARBA00023002"/>
    </source>
</evidence>
<evidence type="ECO:0000256" key="6">
    <source>
        <dbReference type="PIRSR" id="PIRSR000185-3"/>
    </source>
</evidence>
<dbReference type="EMBL" id="PQVF01000005">
    <property type="protein sequence ID" value="POY37188.1"/>
    <property type="molecule type" value="Genomic_DNA"/>
</dbReference>
<name>A0A2S5A3N7_9SPHI</name>
<dbReference type="CDD" id="cd01076">
    <property type="entry name" value="NAD_bind_1_Glu_DH"/>
    <property type="match status" value="1"/>
</dbReference>
<dbReference type="PIRSF" id="PIRSF000185">
    <property type="entry name" value="Glu_DH"/>
    <property type="match status" value="1"/>
</dbReference>
<dbReference type="Proteomes" id="UP000236893">
    <property type="component" value="Unassembled WGS sequence"/>
</dbReference>
<dbReference type="AlphaFoldDB" id="A0A2S5A3N7"/>
<dbReference type="Pfam" id="PF02812">
    <property type="entry name" value="ELFV_dehydrog_N"/>
    <property type="match status" value="1"/>
</dbReference>
<dbReference type="OrthoDB" id="9803297at2"/>
<dbReference type="InterPro" id="IPR036291">
    <property type="entry name" value="NAD(P)-bd_dom_sf"/>
</dbReference>
<proteinExistence type="inferred from homology"/>
<organism evidence="9 10">
    <name type="scientific">Solitalea longa</name>
    <dbReference type="NCBI Taxonomy" id="2079460"/>
    <lineage>
        <taxon>Bacteria</taxon>
        <taxon>Pseudomonadati</taxon>
        <taxon>Bacteroidota</taxon>
        <taxon>Sphingobacteriia</taxon>
        <taxon>Sphingobacteriales</taxon>
        <taxon>Sphingobacteriaceae</taxon>
        <taxon>Solitalea</taxon>
    </lineage>
</organism>
<feature type="binding site" evidence="5">
    <location>
        <position position="77"/>
    </location>
    <ligand>
        <name>substrate</name>
    </ligand>
</feature>
<feature type="binding site" evidence="5">
    <location>
        <position position="101"/>
    </location>
    <ligand>
        <name>substrate</name>
    </ligand>
</feature>
<dbReference type="PRINTS" id="PR00082">
    <property type="entry name" value="GLFDHDRGNASE"/>
</dbReference>
<feature type="active site" description="Proton donor" evidence="4">
    <location>
        <position position="113"/>
    </location>
</feature>
<dbReference type="InterPro" id="IPR033922">
    <property type="entry name" value="NAD_bind_Glu_DH"/>
</dbReference>
<feature type="domain" description="Glutamate/phenylalanine/leucine/valine/L-tryptophan dehydrogenase C-terminal" evidence="8">
    <location>
        <begin position="190"/>
        <end position="421"/>
    </location>
</feature>
<dbReference type="InterPro" id="IPR006097">
    <property type="entry name" value="Glu/Leu/Phe/Val/Trp_DH_dimer"/>
</dbReference>
<dbReference type="SUPFAM" id="SSF53223">
    <property type="entry name" value="Aminoacid dehydrogenase-like, N-terminal domain"/>
    <property type="match status" value="1"/>
</dbReference>
<evidence type="ECO:0000256" key="4">
    <source>
        <dbReference type="PIRSR" id="PIRSR000185-1"/>
    </source>
</evidence>
<gene>
    <name evidence="9" type="ORF">C3K47_09035</name>
</gene>
<dbReference type="InterPro" id="IPR014362">
    <property type="entry name" value="Glu_DH"/>
</dbReference>
<evidence type="ECO:0000256" key="1">
    <source>
        <dbReference type="ARBA" id="ARBA00006382"/>
    </source>
</evidence>
<evidence type="ECO:0000313" key="9">
    <source>
        <dbReference type="EMBL" id="POY37188.1"/>
    </source>
</evidence>
<reference evidence="9 10" key="1">
    <citation type="submission" date="2018-01" db="EMBL/GenBank/DDBJ databases">
        <authorList>
            <person name="Gaut B.S."/>
            <person name="Morton B.R."/>
            <person name="Clegg M.T."/>
            <person name="Duvall M.R."/>
        </authorList>
    </citation>
    <scope>NUCLEOTIDE SEQUENCE [LARGE SCALE GENOMIC DNA]</scope>
    <source>
        <strain evidence="9 10">HR-AV</strain>
    </source>
</reference>
<sequence length="423" mass="45844">MEVKESKLLGHSNPFESMMSRFDVAAKILGLDEDTYNMLKSPVKQVLVNLPVTMDNGRISVFEGFRVIHNNYMGPGKGGIRFAMDVDLDEVKALAAWMTWKCAVVNVPFGGAKGGVKCDPRKMSKGELERLTRAYTQAMADVFGPEKDIPAPDMGTGQQEMAWLMDEFSRIKGFTNAGVVTGKPLVLGGSKGRVEATGRGVMVTCRAALNKLKINPANATAAVQGFGNVGSISAKLLESQGIKIVAISDISGAYYNANGINVSEAIAYSQANKNSLEGYKNAEKITNDQLLTLDVDVLVPAALQDVITKENAPNIKAKLIVEGANGPTSANADAILKEKGIMIVPDILANAGGVTVSYFEWVQNHQGYYWTEERVNRRADRTMKEAFEQVYQASIKFNVDMRIAAYIVAIDKVASTRKLLGGF</sequence>
<feature type="site" description="Important for catalysis" evidence="6">
    <location>
        <position position="153"/>
    </location>
</feature>
<dbReference type="GO" id="GO:0006538">
    <property type="term" value="P:L-glutamate catabolic process"/>
    <property type="evidence" value="ECO:0007669"/>
    <property type="project" value="TreeGrafter"/>
</dbReference>